<proteinExistence type="predicted"/>
<name>V4HTC7_PSEL2</name>
<dbReference type="InterPro" id="IPR054209">
    <property type="entry name" value="DUF6916"/>
</dbReference>
<evidence type="ECO:0000259" key="1">
    <source>
        <dbReference type="Pfam" id="PF21880"/>
    </source>
</evidence>
<dbReference type="PATRIC" id="fig|1353533.3.peg.4612"/>
<sequence>MEIVTQDLMHALIGQKVEVHSEDGERLLSQLEVSDVAQGKIDTEEYHSFSISLKGDTNNQLPQDSYLFKHSAFGEYKMFMSIYDHDKYQIVISRRRDQAVG</sequence>
<comment type="caution">
    <text evidence="2">The sequence shown here is derived from an EMBL/GenBank/DDBJ whole genome shotgun (WGS) entry which is preliminary data.</text>
</comment>
<dbReference type="Proteomes" id="UP000017820">
    <property type="component" value="Unassembled WGS sequence"/>
</dbReference>
<dbReference type="EMBL" id="AUSV01000128">
    <property type="protein sequence ID" value="ESP91184.1"/>
    <property type="molecule type" value="Genomic_DNA"/>
</dbReference>
<evidence type="ECO:0000313" key="3">
    <source>
        <dbReference type="Proteomes" id="UP000017820"/>
    </source>
</evidence>
<organism evidence="2 3">
    <name type="scientific">Pseudoalteromonas luteoviolacea (strain 2ta16)</name>
    <dbReference type="NCBI Taxonomy" id="1353533"/>
    <lineage>
        <taxon>Bacteria</taxon>
        <taxon>Pseudomonadati</taxon>
        <taxon>Pseudomonadota</taxon>
        <taxon>Gammaproteobacteria</taxon>
        <taxon>Alteromonadales</taxon>
        <taxon>Pseudoalteromonadaceae</taxon>
        <taxon>Pseudoalteromonas</taxon>
    </lineage>
</organism>
<feature type="domain" description="DUF6916" evidence="1">
    <location>
        <begin position="5"/>
        <end position="91"/>
    </location>
</feature>
<dbReference type="AlphaFoldDB" id="V4HTC7"/>
<dbReference type="GeneID" id="29918722"/>
<protein>
    <recommendedName>
        <fullName evidence="1">DUF6916 domain-containing protein</fullName>
    </recommendedName>
</protein>
<dbReference type="RefSeq" id="WP_023401448.1">
    <property type="nucleotide sequence ID" value="NZ_AUSV01000128.1"/>
</dbReference>
<evidence type="ECO:0000313" key="2">
    <source>
        <dbReference type="EMBL" id="ESP91184.1"/>
    </source>
</evidence>
<gene>
    <name evidence="2" type="ORF">PL2TA16_01191</name>
</gene>
<dbReference type="Pfam" id="PF21880">
    <property type="entry name" value="DUF6916"/>
    <property type="match status" value="1"/>
</dbReference>
<accession>V4HTC7</accession>
<reference evidence="2 3" key="1">
    <citation type="submission" date="2013-07" db="EMBL/GenBank/DDBJ databases">
        <title>Draft genome sequence of Pseudoalteromonas luteoviolacea 2ta16.</title>
        <authorList>
            <person name="Allen E.E."/>
            <person name="Azam F."/>
            <person name="Podell S."/>
        </authorList>
    </citation>
    <scope>NUCLEOTIDE SEQUENCE [LARGE SCALE GENOMIC DNA]</scope>
    <source>
        <strain evidence="2 3">2ta16</strain>
    </source>
</reference>